<dbReference type="PANTHER" id="PTHR38779:SF2">
    <property type="entry name" value="TYPE II SECRETION SYSTEM PROTEIN I-RELATED"/>
    <property type="match status" value="1"/>
</dbReference>
<keyword evidence="6 10" id="KW-0997">Cell inner membrane</keyword>
<comment type="subcellular location">
    <subcellularLocation>
        <location evidence="2 10">Cell inner membrane</location>
        <topology evidence="2 10">Single-pass membrane protein</topology>
    </subcellularLocation>
</comment>
<evidence type="ECO:0000259" key="11">
    <source>
        <dbReference type="Pfam" id="PF02501"/>
    </source>
</evidence>
<dbReference type="NCBIfam" id="TIGR01707">
    <property type="entry name" value="gspI"/>
    <property type="match status" value="1"/>
</dbReference>
<feature type="domain" description="Type II secretion system protein GspI C-terminal" evidence="11">
    <location>
        <begin position="40"/>
        <end position="120"/>
    </location>
</feature>
<dbReference type="InterPro" id="IPR045584">
    <property type="entry name" value="Pilin-like"/>
</dbReference>
<evidence type="ECO:0000313" key="13">
    <source>
        <dbReference type="Proteomes" id="UP000659047"/>
    </source>
</evidence>
<dbReference type="NCBIfam" id="TIGR02532">
    <property type="entry name" value="IV_pilin_GFxxxE"/>
    <property type="match status" value="1"/>
</dbReference>
<dbReference type="AlphaFoldDB" id="A0A8K0XX15"/>
<keyword evidence="4" id="KW-1003">Cell membrane</keyword>
<dbReference type="SUPFAM" id="SSF54523">
    <property type="entry name" value="Pili subunits"/>
    <property type="match status" value="1"/>
</dbReference>
<protein>
    <recommendedName>
        <fullName evidence="10">Type II secretion system protein I</fullName>
        <shortName evidence="10">T2SS minor pseudopilin I</shortName>
    </recommendedName>
</protein>
<reference evidence="12" key="1">
    <citation type="submission" date="2021-01" db="EMBL/GenBank/DDBJ databases">
        <title>Intestinitalea alba gen. nov., sp. nov., a novel genus of the family Enterobacteriaceae, isolated from the gut of the plastic-eating mealworm Tenebrio molitor L.</title>
        <authorList>
            <person name="Yang Y."/>
        </authorList>
    </citation>
    <scope>NUCLEOTIDE SEQUENCE</scope>
    <source>
        <strain evidence="12">BIT-L3</strain>
    </source>
</reference>
<evidence type="ECO:0000256" key="10">
    <source>
        <dbReference type="RuleBase" id="RU368030"/>
    </source>
</evidence>
<evidence type="ECO:0000256" key="4">
    <source>
        <dbReference type="ARBA" id="ARBA00022475"/>
    </source>
</evidence>
<evidence type="ECO:0000256" key="1">
    <source>
        <dbReference type="ARBA" id="ARBA00003161"/>
    </source>
</evidence>
<accession>A0A8K0XX15</accession>
<keyword evidence="7" id="KW-0812">Transmembrane</keyword>
<dbReference type="GO" id="GO:0015628">
    <property type="term" value="P:protein secretion by the type II secretion system"/>
    <property type="evidence" value="ECO:0007669"/>
    <property type="project" value="UniProtKB-UniRule"/>
</dbReference>
<sequence length="123" mass="13543">MQRASGMTLLEVLIALAIFSLAALALLQSLGQLANGTGRLEEKAWADGVAENQLVELTLLNVWPPLRWTVGKSEQGGQTWYWRWRGVESGLQGLRMLEVEVSPTPWAHGGKAVTTLQTWVAYP</sequence>
<comment type="subunit">
    <text evidence="10">Type II secretion is composed of four main components: the outer membrane complex, the inner membrane complex, the cytoplasmic secretion ATPase and the periplasm-spanning pseudopilus.</text>
</comment>
<dbReference type="PROSITE" id="PS00409">
    <property type="entry name" value="PROKAR_NTER_METHYL"/>
    <property type="match status" value="1"/>
</dbReference>
<proteinExistence type="inferred from homology"/>
<evidence type="ECO:0000256" key="2">
    <source>
        <dbReference type="ARBA" id="ARBA00004377"/>
    </source>
</evidence>
<evidence type="ECO:0000256" key="3">
    <source>
        <dbReference type="ARBA" id="ARBA00008358"/>
    </source>
</evidence>
<evidence type="ECO:0000256" key="8">
    <source>
        <dbReference type="ARBA" id="ARBA00022989"/>
    </source>
</evidence>
<keyword evidence="13" id="KW-1185">Reference proteome</keyword>
<keyword evidence="9" id="KW-0472">Membrane</keyword>
<evidence type="ECO:0000256" key="6">
    <source>
        <dbReference type="ARBA" id="ARBA00022519"/>
    </source>
</evidence>
<comment type="PTM">
    <text evidence="10">Cleaved by prepilin peptidase.</text>
</comment>
<dbReference type="GO" id="GO:0015627">
    <property type="term" value="C:type II protein secretion system complex"/>
    <property type="evidence" value="ECO:0007669"/>
    <property type="project" value="UniProtKB-UniRule"/>
</dbReference>
<name>A0A8K0XX15_9ENTR</name>
<comment type="function">
    <text evidence="1">Component of the type II secretion system required for the energy-dependent secretion of extracellular factors such as proteases and toxins from the periplasm. Part of the pseudopilus tip complex that is critical for the recognition and binding of secretion substrates.</text>
</comment>
<dbReference type="InterPro" id="IPR010052">
    <property type="entry name" value="T2SS_protein-GspI"/>
</dbReference>
<evidence type="ECO:0000256" key="9">
    <source>
        <dbReference type="ARBA" id="ARBA00023136"/>
    </source>
</evidence>
<dbReference type="PANTHER" id="PTHR38779">
    <property type="entry name" value="TYPE II SECRETION SYSTEM PROTEIN I-RELATED"/>
    <property type="match status" value="1"/>
</dbReference>
<dbReference type="Gene3D" id="3.30.1300.30">
    <property type="entry name" value="GSPII I/J protein-like"/>
    <property type="match status" value="1"/>
</dbReference>
<evidence type="ECO:0000256" key="5">
    <source>
        <dbReference type="ARBA" id="ARBA00022481"/>
    </source>
</evidence>
<organism evidence="12 13">
    <name type="scientific">Tenebrionibacter intestinalis</name>
    <dbReference type="NCBI Taxonomy" id="2799638"/>
    <lineage>
        <taxon>Bacteria</taxon>
        <taxon>Pseudomonadati</taxon>
        <taxon>Pseudomonadota</taxon>
        <taxon>Gammaproteobacteria</taxon>
        <taxon>Enterobacterales</taxon>
        <taxon>Enterobacteriaceae</taxon>
        <taxon>Tenebrionibacter/Tenebrionicola group</taxon>
        <taxon>Tenebrionibacter</taxon>
    </lineage>
</organism>
<dbReference type="Proteomes" id="UP000659047">
    <property type="component" value="Unassembled WGS sequence"/>
</dbReference>
<dbReference type="RefSeq" id="WP_238714315.1">
    <property type="nucleotide sequence ID" value="NZ_JAEPBH010000031.1"/>
</dbReference>
<comment type="similarity">
    <text evidence="3 10">Belongs to the GSP I family.</text>
</comment>
<dbReference type="Pfam" id="PF07963">
    <property type="entry name" value="N_methyl"/>
    <property type="match status" value="1"/>
</dbReference>
<dbReference type="GO" id="GO:0005886">
    <property type="term" value="C:plasma membrane"/>
    <property type="evidence" value="ECO:0007669"/>
    <property type="project" value="UniProtKB-SubCell"/>
</dbReference>
<dbReference type="EMBL" id="JAEPBH010000031">
    <property type="protein sequence ID" value="MBK4716100.1"/>
    <property type="molecule type" value="Genomic_DNA"/>
</dbReference>
<dbReference type="Pfam" id="PF02501">
    <property type="entry name" value="T2SSI"/>
    <property type="match status" value="1"/>
</dbReference>
<evidence type="ECO:0000256" key="7">
    <source>
        <dbReference type="ARBA" id="ARBA00022692"/>
    </source>
</evidence>
<dbReference type="InterPro" id="IPR003413">
    <property type="entry name" value="T2SS_GspI_C"/>
</dbReference>
<keyword evidence="5 10" id="KW-0488">Methylation</keyword>
<comment type="caution">
    <text evidence="12">The sequence shown here is derived from an EMBL/GenBank/DDBJ whole genome shotgun (WGS) entry which is preliminary data.</text>
</comment>
<gene>
    <name evidence="12" type="primary">gspI</name>
    <name evidence="12" type="ORF">JJB97_12345</name>
</gene>
<keyword evidence="8" id="KW-1133">Transmembrane helix</keyword>
<dbReference type="InterPro" id="IPR012902">
    <property type="entry name" value="N_methyl_site"/>
</dbReference>
<evidence type="ECO:0000313" key="12">
    <source>
        <dbReference type="EMBL" id="MBK4716100.1"/>
    </source>
</evidence>